<dbReference type="EMBL" id="JASSZA010000023">
    <property type="protein sequence ID" value="KAK2083844.1"/>
    <property type="molecule type" value="Genomic_DNA"/>
</dbReference>
<comment type="caution">
    <text evidence="1">The sequence shown here is derived from an EMBL/GenBank/DDBJ whole genome shotgun (WGS) entry which is preliminary data.</text>
</comment>
<name>A0ABQ9TGH8_SAGOE</name>
<dbReference type="Proteomes" id="UP001266305">
    <property type="component" value="Unassembled WGS sequence"/>
</dbReference>
<protein>
    <submittedName>
        <fullName evidence="1">Uncharacterized protein</fullName>
    </submittedName>
</protein>
<evidence type="ECO:0000313" key="1">
    <source>
        <dbReference type="EMBL" id="KAK2083844.1"/>
    </source>
</evidence>
<organism evidence="1 2">
    <name type="scientific">Saguinus oedipus</name>
    <name type="common">Cotton-top tamarin</name>
    <name type="synonym">Oedipomidas oedipus</name>
    <dbReference type="NCBI Taxonomy" id="9490"/>
    <lineage>
        <taxon>Eukaryota</taxon>
        <taxon>Metazoa</taxon>
        <taxon>Chordata</taxon>
        <taxon>Craniata</taxon>
        <taxon>Vertebrata</taxon>
        <taxon>Euteleostomi</taxon>
        <taxon>Mammalia</taxon>
        <taxon>Eutheria</taxon>
        <taxon>Euarchontoglires</taxon>
        <taxon>Primates</taxon>
        <taxon>Haplorrhini</taxon>
        <taxon>Platyrrhini</taxon>
        <taxon>Cebidae</taxon>
        <taxon>Callitrichinae</taxon>
        <taxon>Saguinus</taxon>
    </lineage>
</organism>
<feature type="non-terminal residue" evidence="1">
    <location>
        <position position="51"/>
    </location>
</feature>
<gene>
    <name evidence="1" type="ORF">P7K49_039080</name>
</gene>
<accession>A0ABQ9TGH8</accession>
<sequence>NLKGVPLQLQEAKGALLHTPFDKWGFESYRGLEEAMPSVEKETTQIVMQWT</sequence>
<keyword evidence="2" id="KW-1185">Reference proteome</keyword>
<evidence type="ECO:0000313" key="2">
    <source>
        <dbReference type="Proteomes" id="UP001266305"/>
    </source>
</evidence>
<proteinExistence type="predicted"/>
<feature type="non-terminal residue" evidence="1">
    <location>
        <position position="1"/>
    </location>
</feature>
<reference evidence="1 2" key="1">
    <citation type="submission" date="2023-05" db="EMBL/GenBank/DDBJ databases">
        <title>B98-5 Cell Line De Novo Hybrid Assembly: An Optical Mapping Approach.</title>
        <authorList>
            <person name="Kananen K."/>
            <person name="Auerbach J.A."/>
            <person name="Kautto E."/>
            <person name="Blachly J.S."/>
        </authorList>
    </citation>
    <scope>NUCLEOTIDE SEQUENCE [LARGE SCALE GENOMIC DNA]</scope>
    <source>
        <strain evidence="1">B95-8</strain>
        <tissue evidence="1">Cell line</tissue>
    </source>
</reference>